<comment type="caution">
    <text evidence="1">The sequence shown here is derived from an EMBL/GenBank/DDBJ whole genome shotgun (WGS) entry which is preliminary data.</text>
</comment>
<reference evidence="1 2" key="1">
    <citation type="submission" date="2018-09" db="EMBL/GenBank/DDBJ databases">
        <title>Genomic investigation of the strawberry pathogen Phytophthora fragariae indicates pathogenicity is determined by transcriptional variation in three key races.</title>
        <authorList>
            <person name="Adams T.M."/>
            <person name="Armitage A.D."/>
            <person name="Sobczyk M.K."/>
            <person name="Bates H.J."/>
            <person name="Dunwell J.M."/>
            <person name="Nellist C.F."/>
            <person name="Harrison R.J."/>
        </authorList>
    </citation>
    <scope>NUCLEOTIDE SEQUENCE [LARGE SCALE GENOMIC DNA]</scope>
    <source>
        <strain evidence="1 2">SCRP249</strain>
    </source>
</reference>
<accession>A0A6A3JUJ3</accession>
<proteinExistence type="predicted"/>
<protein>
    <submittedName>
        <fullName evidence="1">Uncharacterized protein</fullName>
    </submittedName>
</protein>
<organism evidence="1 2">
    <name type="scientific">Phytophthora rubi</name>
    <dbReference type="NCBI Taxonomy" id="129364"/>
    <lineage>
        <taxon>Eukaryota</taxon>
        <taxon>Sar</taxon>
        <taxon>Stramenopiles</taxon>
        <taxon>Oomycota</taxon>
        <taxon>Peronosporomycetes</taxon>
        <taxon>Peronosporales</taxon>
        <taxon>Peronosporaceae</taxon>
        <taxon>Phytophthora</taxon>
    </lineage>
</organism>
<sequence>MLVAGPASANTARPCYAGTPRGFAAATLLATASLRWSSSISHSPPPLDPPKKPVYVSTLGGTKMQAHPGCPQWHDPFLLFSNDCRKA</sequence>
<dbReference type="Proteomes" id="UP000429607">
    <property type="component" value="Unassembled WGS sequence"/>
</dbReference>
<dbReference type="AlphaFoldDB" id="A0A6A3JUJ3"/>
<dbReference type="EMBL" id="QXFV01001777">
    <property type="protein sequence ID" value="KAE8998569.1"/>
    <property type="molecule type" value="Genomic_DNA"/>
</dbReference>
<name>A0A6A3JUJ3_9STRA</name>
<evidence type="ECO:0000313" key="2">
    <source>
        <dbReference type="Proteomes" id="UP000429607"/>
    </source>
</evidence>
<evidence type="ECO:0000313" key="1">
    <source>
        <dbReference type="EMBL" id="KAE8998569.1"/>
    </source>
</evidence>
<gene>
    <name evidence="1" type="ORF">PR001_g19290</name>
</gene>